<dbReference type="CDD" id="cd03791">
    <property type="entry name" value="GT5_Glycogen_synthase_DULL1-like"/>
    <property type="match status" value="1"/>
</dbReference>
<comment type="caution">
    <text evidence="11">The sequence shown here is derived from an EMBL/GenBank/DDBJ whole genome shotgun (WGS) entry which is preliminary data.</text>
</comment>
<dbReference type="UniPathway" id="UPA00164"/>
<dbReference type="InterPro" id="IPR013534">
    <property type="entry name" value="Starch_synth_cat_dom"/>
</dbReference>
<comment type="catalytic activity">
    <reaction evidence="1 8">
        <text>[(1-&gt;4)-alpha-D-glucosyl](n) + ADP-alpha-D-glucose = [(1-&gt;4)-alpha-D-glucosyl](n+1) + ADP + H(+)</text>
        <dbReference type="Rhea" id="RHEA:18189"/>
        <dbReference type="Rhea" id="RHEA-COMP:9584"/>
        <dbReference type="Rhea" id="RHEA-COMP:9587"/>
        <dbReference type="ChEBI" id="CHEBI:15378"/>
        <dbReference type="ChEBI" id="CHEBI:15444"/>
        <dbReference type="ChEBI" id="CHEBI:57498"/>
        <dbReference type="ChEBI" id="CHEBI:456216"/>
        <dbReference type="EC" id="2.4.1.21"/>
    </reaction>
</comment>
<dbReference type="Pfam" id="PF00534">
    <property type="entry name" value="Glycos_transf_1"/>
    <property type="match status" value="1"/>
</dbReference>
<reference evidence="11 12" key="1">
    <citation type="journal article" date="2017" name="ISME J.">
        <title>Energy and carbon metabolisms in a deep terrestrial subsurface fluid microbial community.</title>
        <authorList>
            <person name="Momper L."/>
            <person name="Jungbluth S.P."/>
            <person name="Lee M.D."/>
            <person name="Amend J.P."/>
        </authorList>
    </citation>
    <scope>NUCLEOTIDE SEQUENCE [LARGE SCALE GENOMIC DNA]</scope>
    <source>
        <strain evidence="11">SURF_5</strain>
    </source>
</reference>
<dbReference type="PANTHER" id="PTHR45825:SF11">
    <property type="entry name" value="ALPHA AMYLASE DOMAIN-CONTAINING PROTEIN"/>
    <property type="match status" value="1"/>
</dbReference>
<dbReference type="InterPro" id="IPR001296">
    <property type="entry name" value="Glyco_trans_1"/>
</dbReference>
<evidence type="ECO:0000256" key="8">
    <source>
        <dbReference type="HAMAP-Rule" id="MF_00484"/>
    </source>
</evidence>
<feature type="domain" description="Glycosyl transferase family 1" evidence="9">
    <location>
        <begin position="296"/>
        <end position="441"/>
    </location>
</feature>
<dbReference type="HAMAP" id="MF_00484">
    <property type="entry name" value="Glycogen_synth"/>
    <property type="match status" value="1"/>
</dbReference>
<dbReference type="GO" id="GO:0005978">
    <property type="term" value="P:glycogen biosynthetic process"/>
    <property type="evidence" value="ECO:0007669"/>
    <property type="project" value="UniProtKB-UniRule"/>
</dbReference>
<evidence type="ECO:0000259" key="10">
    <source>
        <dbReference type="Pfam" id="PF08323"/>
    </source>
</evidence>
<keyword evidence="7 8" id="KW-0320">Glycogen biosynthesis</keyword>
<dbReference type="EMBL" id="QZKU01000053">
    <property type="protein sequence ID" value="RJP22854.1"/>
    <property type="molecule type" value="Genomic_DNA"/>
</dbReference>
<evidence type="ECO:0000256" key="3">
    <source>
        <dbReference type="ARBA" id="ARBA00004964"/>
    </source>
</evidence>
<dbReference type="EC" id="2.4.1.21" evidence="8"/>
<dbReference type="GO" id="GO:0009011">
    <property type="term" value="F:alpha-1,4-glucan glucosyltransferase (ADP-glucose donor) activity"/>
    <property type="evidence" value="ECO:0007669"/>
    <property type="project" value="UniProtKB-UniRule"/>
</dbReference>
<dbReference type="PANTHER" id="PTHR45825">
    <property type="entry name" value="GRANULE-BOUND STARCH SYNTHASE 1, CHLOROPLASTIC/AMYLOPLASTIC"/>
    <property type="match status" value="1"/>
</dbReference>
<evidence type="ECO:0000313" key="11">
    <source>
        <dbReference type="EMBL" id="RJP22854.1"/>
    </source>
</evidence>
<evidence type="ECO:0000313" key="12">
    <source>
        <dbReference type="Proteomes" id="UP000265882"/>
    </source>
</evidence>
<dbReference type="GO" id="GO:0004373">
    <property type="term" value="F:alpha-1,4-glucan glucosyltransferase (UDP-glucose donor) activity"/>
    <property type="evidence" value="ECO:0007669"/>
    <property type="project" value="InterPro"/>
</dbReference>
<comment type="similarity">
    <text evidence="4 8">Belongs to the glycosyltransferase 1 family. Bacterial/plant glycogen synthase subfamily.</text>
</comment>
<evidence type="ECO:0000256" key="1">
    <source>
        <dbReference type="ARBA" id="ARBA00001478"/>
    </source>
</evidence>
<evidence type="ECO:0000256" key="7">
    <source>
        <dbReference type="ARBA" id="ARBA00023056"/>
    </source>
</evidence>
<evidence type="ECO:0000256" key="4">
    <source>
        <dbReference type="ARBA" id="ARBA00010281"/>
    </source>
</evidence>
<dbReference type="AlphaFoldDB" id="A0A3A4P4G4"/>
<proteinExistence type="inferred from homology"/>
<feature type="domain" description="Starch synthase catalytic" evidence="10">
    <location>
        <begin position="2"/>
        <end position="242"/>
    </location>
</feature>
<dbReference type="Gene3D" id="3.40.50.2000">
    <property type="entry name" value="Glycogen Phosphorylase B"/>
    <property type="match status" value="2"/>
</dbReference>
<evidence type="ECO:0000256" key="2">
    <source>
        <dbReference type="ARBA" id="ARBA00002764"/>
    </source>
</evidence>
<dbReference type="NCBIfam" id="TIGR02095">
    <property type="entry name" value="glgA"/>
    <property type="match status" value="1"/>
</dbReference>
<keyword evidence="5 8" id="KW-0328">Glycosyltransferase</keyword>
<dbReference type="Pfam" id="PF08323">
    <property type="entry name" value="Glyco_transf_5"/>
    <property type="match status" value="1"/>
</dbReference>
<comment type="function">
    <text evidence="2 8">Synthesizes alpha-1,4-glucan chains using ADP-glucose.</text>
</comment>
<dbReference type="NCBIfam" id="NF001899">
    <property type="entry name" value="PRK00654.1-2"/>
    <property type="match status" value="1"/>
</dbReference>
<name>A0A3A4P4G4_ABYX5</name>
<organism evidence="11 12">
    <name type="scientific">Abyssobacteria bacterium (strain SURF_5)</name>
    <dbReference type="NCBI Taxonomy" id="2093360"/>
    <lineage>
        <taxon>Bacteria</taxon>
        <taxon>Pseudomonadati</taxon>
        <taxon>Candidatus Hydrogenedentota</taxon>
        <taxon>Candidatus Abyssobacteria</taxon>
    </lineage>
</organism>
<evidence type="ECO:0000256" key="5">
    <source>
        <dbReference type="ARBA" id="ARBA00022676"/>
    </source>
</evidence>
<dbReference type="Proteomes" id="UP000265882">
    <property type="component" value="Unassembled WGS sequence"/>
</dbReference>
<feature type="binding site" evidence="8">
    <location>
        <position position="15"/>
    </location>
    <ligand>
        <name>ADP-alpha-D-glucose</name>
        <dbReference type="ChEBI" id="CHEBI:57498"/>
    </ligand>
</feature>
<dbReference type="SUPFAM" id="SSF53756">
    <property type="entry name" value="UDP-Glycosyltransferase/glycogen phosphorylase"/>
    <property type="match status" value="1"/>
</dbReference>
<gene>
    <name evidence="8 11" type="primary">glgA</name>
    <name evidence="11" type="ORF">C4520_07460</name>
</gene>
<keyword evidence="6 8" id="KW-0808">Transferase</keyword>
<sequence length="486" mass="55165">MKILLASSEMVPYSKTGGLADVAGALSKALSKLGHEVWAVVPYYRTTREKHPEIEDIDTTFSVPISDREEFGEIFKATLAGNAHVYFIGKAAYFDRDQLYGTPKGDYPDNAERFIFFSKAVLELCNVLDFEPDVIHCNDWQTGLVPIFLNSVLRGEPNFRSVASLFTIHNIGYQGLFWHLDMHLTNLPWDIFNPEGIEYYGKINFLKAGIVGAEVVNTVSTRYANEIQTKEFGCGMEGILRKRSDRLYGVLNGVDYDEWRPETDKYIAAPYSSKDLSGKARCKRDLLEQYGLPPIDDAPLLGIISRLADQKGFDILTPVIDQIVEEDFQLVVLGTGEERYHKLFEEIARKYPQRVGVKLAFSNELAHKIEAGADIFLMPSRYEPCGLNQMYSLKYGTVPLVRATGGLDDTIIDYPSNRSTAGNGFKFEEYTSEALLEKLKEARGFYRNKQEWERIMINGMACDFSWDASARKYEELYKKAITYKRG</sequence>
<dbReference type="GO" id="GO:0005829">
    <property type="term" value="C:cytosol"/>
    <property type="evidence" value="ECO:0007669"/>
    <property type="project" value="TreeGrafter"/>
</dbReference>
<comment type="pathway">
    <text evidence="3 8">Glycan biosynthesis; glycogen biosynthesis.</text>
</comment>
<protein>
    <recommendedName>
        <fullName evidence="8">Glycogen synthase</fullName>
        <ecNumber evidence="8">2.4.1.21</ecNumber>
    </recommendedName>
    <alternativeName>
        <fullName evidence="8">Starch [bacterial glycogen] synthase</fullName>
    </alternativeName>
</protein>
<evidence type="ECO:0000256" key="6">
    <source>
        <dbReference type="ARBA" id="ARBA00022679"/>
    </source>
</evidence>
<dbReference type="InterPro" id="IPR011835">
    <property type="entry name" value="GS/SS"/>
</dbReference>
<accession>A0A3A4P4G4</accession>
<evidence type="ECO:0000259" key="9">
    <source>
        <dbReference type="Pfam" id="PF00534"/>
    </source>
</evidence>